<feature type="domain" description="HTH lacI-type" evidence="4">
    <location>
        <begin position="34"/>
        <end position="89"/>
    </location>
</feature>
<dbReference type="InterPro" id="IPR046335">
    <property type="entry name" value="LacI/GalR-like_sensor"/>
</dbReference>
<dbReference type="Gene3D" id="1.10.260.40">
    <property type="entry name" value="lambda repressor-like DNA-binding domains"/>
    <property type="match status" value="1"/>
</dbReference>
<dbReference type="PANTHER" id="PTHR30146:SF138">
    <property type="entry name" value="TRANSCRIPTIONAL REGULATORY PROTEIN"/>
    <property type="match status" value="1"/>
</dbReference>
<evidence type="ECO:0000256" key="1">
    <source>
        <dbReference type="ARBA" id="ARBA00023015"/>
    </source>
</evidence>
<dbReference type="Pfam" id="PF13377">
    <property type="entry name" value="Peripla_BP_3"/>
    <property type="match status" value="1"/>
</dbReference>
<dbReference type="PANTHER" id="PTHR30146">
    <property type="entry name" value="LACI-RELATED TRANSCRIPTIONAL REPRESSOR"/>
    <property type="match status" value="1"/>
</dbReference>
<dbReference type="GO" id="GO:0000976">
    <property type="term" value="F:transcription cis-regulatory region binding"/>
    <property type="evidence" value="ECO:0007669"/>
    <property type="project" value="TreeGrafter"/>
</dbReference>
<evidence type="ECO:0000259" key="4">
    <source>
        <dbReference type="PROSITE" id="PS50932"/>
    </source>
</evidence>
<dbReference type="PROSITE" id="PS50932">
    <property type="entry name" value="HTH_LACI_2"/>
    <property type="match status" value="1"/>
</dbReference>
<dbReference type="SUPFAM" id="SSF53822">
    <property type="entry name" value="Periplasmic binding protein-like I"/>
    <property type="match status" value="1"/>
</dbReference>
<evidence type="ECO:0000313" key="5">
    <source>
        <dbReference type="EMBL" id="OYO07954.1"/>
    </source>
</evidence>
<comment type="caution">
    <text evidence="5">The sequence shown here is derived from an EMBL/GenBank/DDBJ whole genome shotgun (WGS) entry which is preliminary data.</text>
</comment>
<dbReference type="CDD" id="cd01392">
    <property type="entry name" value="HTH_LacI"/>
    <property type="match status" value="1"/>
</dbReference>
<protein>
    <submittedName>
        <fullName evidence="5">LacI family transcriptional regulator</fullName>
    </submittedName>
</protein>
<dbReference type="AlphaFoldDB" id="A0A255G534"/>
<evidence type="ECO:0000256" key="2">
    <source>
        <dbReference type="ARBA" id="ARBA00023125"/>
    </source>
</evidence>
<dbReference type="EMBL" id="NMVO01000019">
    <property type="protein sequence ID" value="OYO07954.1"/>
    <property type="molecule type" value="Genomic_DNA"/>
</dbReference>
<keyword evidence="2" id="KW-0238">DNA-binding</keyword>
<keyword evidence="6" id="KW-1185">Reference proteome</keyword>
<proteinExistence type="predicted"/>
<dbReference type="Pfam" id="PF00356">
    <property type="entry name" value="LacI"/>
    <property type="match status" value="1"/>
</dbReference>
<keyword evidence="1" id="KW-0805">Transcription regulation</keyword>
<reference evidence="5 6" key="1">
    <citation type="submission" date="2017-07" db="EMBL/GenBank/DDBJ databases">
        <title>Draft whole genome sequences of clinical Proprionibacteriaceae strains.</title>
        <authorList>
            <person name="Bernier A.-M."/>
            <person name="Bernard K."/>
            <person name="Domingo M.-C."/>
        </authorList>
    </citation>
    <scope>NUCLEOTIDE SEQUENCE [LARGE SCALE GENOMIC DNA]</scope>
    <source>
        <strain evidence="5 6">NML 030167</strain>
    </source>
</reference>
<dbReference type="InterPro" id="IPR028082">
    <property type="entry name" value="Peripla_BP_I"/>
</dbReference>
<keyword evidence="3" id="KW-0804">Transcription</keyword>
<dbReference type="InterPro" id="IPR010982">
    <property type="entry name" value="Lambda_DNA-bd_dom_sf"/>
</dbReference>
<dbReference type="SMART" id="SM00354">
    <property type="entry name" value="HTH_LACI"/>
    <property type="match status" value="1"/>
</dbReference>
<accession>A0A255G534</accession>
<dbReference type="OrthoDB" id="59108at2"/>
<name>A0A255G534_9ACTN</name>
<dbReference type="Gene3D" id="3.40.50.2300">
    <property type="match status" value="2"/>
</dbReference>
<dbReference type="Proteomes" id="UP000215896">
    <property type="component" value="Unassembled WGS sequence"/>
</dbReference>
<dbReference type="InterPro" id="IPR000843">
    <property type="entry name" value="HTH_LacI"/>
</dbReference>
<dbReference type="GO" id="GO:0003700">
    <property type="term" value="F:DNA-binding transcription factor activity"/>
    <property type="evidence" value="ECO:0007669"/>
    <property type="project" value="TreeGrafter"/>
</dbReference>
<dbReference type="SUPFAM" id="SSF47413">
    <property type="entry name" value="lambda repressor-like DNA-binding domains"/>
    <property type="match status" value="1"/>
</dbReference>
<evidence type="ECO:0000313" key="6">
    <source>
        <dbReference type="Proteomes" id="UP000215896"/>
    </source>
</evidence>
<sequence length="376" mass="40610">MWLFGLRPSRIICIVLLDRFRAVFKEGVVVMPKATLKSVAAEVGVSPATVSNAYNRPDQLSVELRERVFETAKRLGYPGPNPTARNLRSGRTGSFGVLYNHSLSHAFSDPFASMFLAGLGGAVEDVGSGLLLIPLKAGDREVDVDVLRRTPVDGLADVCLTRSQAQQVQEIATQREIPFVSSVCDDPAIDHIGLDDFAGGRMMGEHLALLGHRRVAIVLDFHDHAGPVEVIAVDRLSEHFWARIHGLIAGLDGAEVTLVDAGWNAHDTGYRAGGWVLDQRNRPTAIVGVSDVMALGVLDAARERGVDVPRELSIVGFDDIPAAGPAGLTTLAQPITERGELVGKLLLDPKRQPRQVILPTEVKVRRTTGPANERNS</sequence>
<dbReference type="CDD" id="cd06279">
    <property type="entry name" value="PBP1_LacI-like"/>
    <property type="match status" value="1"/>
</dbReference>
<organism evidence="5 6">
    <name type="scientific">Enemella evansiae</name>
    <dbReference type="NCBI Taxonomy" id="2016499"/>
    <lineage>
        <taxon>Bacteria</taxon>
        <taxon>Bacillati</taxon>
        <taxon>Actinomycetota</taxon>
        <taxon>Actinomycetes</taxon>
        <taxon>Propionibacteriales</taxon>
        <taxon>Propionibacteriaceae</taxon>
        <taxon>Enemella</taxon>
    </lineage>
</organism>
<evidence type="ECO:0000256" key="3">
    <source>
        <dbReference type="ARBA" id="ARBA00023163"/>
    </source>
</evidence>
<gene>
    <name evidence="5" type="ORF">CGZ94_21110</name>
</gene>